<comment type="caution">
    <text evidence="14">The sequence shown here is derived from an EMBL/GenBank/DDBJ whole genome shotgun (WGS) entry which is preliminary data.</text>
</comment>
<dbReference type="InterPro" id="IPR049560">
    <property type="entry name" value="MeTrfase_RsmB-F_NOP2_cat"/>
</dbReference>
<keyword evidence="15" id="KW-1185">Reference proteome</keyword>
<dbReference type="InterPro" id="IPR029063">
    <property type="entry name" value="SAM-dependent_MTases_sf"/>
</dbReference>
<feature type="binding site" evidence="11">
    <location>
        <begin position="165"/>
        <end position="171"/>
    </location>
    <ligand>
        <name>S-adenosyl-L-methionine</name>
        <dbReference type="ChEBI" id="CHEBI:59789"/>
    </ligand>
</feature>
<dbReference type="Proteomes" id="UP000827092">
    <property type="component" value="Unassembled WGS sequence"/>
</dbReference>
<dbReference type="Pfam" id="PF25376">
    <property type="entry name" value="Pre-PUA_NSUN2"/>
    <property type="match status" value="1"/>
</dbReference>
<dbReference type="SUPFAM" id="SSF53335">
    <property type="entry name" value="S-adenosyl-L-methionine-dependent methyltransferases"/>
    <property type="match status" value="1"/>
</dbReference>
<keyword evidence="7 11" id="KW-0949">S-adenosyl-L-methionine</keyword>
<evidence type="ECO:0000256" key="7">
    <source>
        <dbReference type="ARBA" id="ARBA00022691"/>
    </source>
</evidence>
<keyword evidence="10" id="KW-0539">Nucleus</keyword>
<name>A0AAV6TX13_9ARAC</name>
<dbReference type="GO" id="GO:0030488">
    <property type="term" value="P:tRNA methylation"/>
    <property type="evidence" value="ECO:0007669"/>
    <property type="project" value="TreeGrafter"/>
</dbReference>
<comment type="subcellular location">
    <subcellularLocation>
        <location evidence="1">Nucleus</location>
    </subcellularLocation>
</comment>
<dbReference type="InterPro" id="IPR001678">
    <property type="entry name" value="MeTrfase_RsmB-F_NOP2_dom"/>
</dbReference>
<reference evidence="14 15" key="1">
    <citation type="journal article" date="2022" name="Nat. Ecol. Evol.">
        <title>A masculinizing supergene underlies an exaggerated male reproductive morph in a spider.</title>
        <authorList>
            <person name="Hendrickx F."/>
            <person name="De Corte Z."/>
            <person name="Sonet G."/>
            <person name="Van Belleghem S.M."/>
            <person name="Kostlbacher S."/>
            <person name="Vangestel C."/>
        </authorList>
    </citation>
    <scope>NUCLEOTIDE SEQUENCE [LARGE SCALE GENOMIC DNA]</scope>
    <source>
        <strain evidence="14">W744_W776</strain>
    </source>
</reference>
<dbReference type="GO" id="GO:0005634">
    <property type="term" value="C:nucleus"/>
    <property type="evidence" value="ECO:0007669"/>
    <property type="project" value="UniProtKB-SubCell"/>
</dbReference>
<dbReference type="InterPro" id="IPR057286">
    <property type="entry name" value="PUA_NSUN2"/>
</dbReference>
<feature type="domain" description="SAM-dependent MTase RsmB/NOP-type" evidence="13">
    <location>
        <begin position="48"/>
        <end position="409"/>
    </location>
</feature>
<dbReference type="PRINTS" id="PR02011">
    <property type="entry name" value="RCMTNCL1"/>
</dbReference>
<evidence type="ECO:0000256" key="11">
    <source>
        <dbReference type="PROSITE-ProRule" id="PRU01023"/>
    </source>
</evidence>
<keyword evidence="6 11" id="KW-0808">Transferase</keyword>
<dbReference type="Gene3D" id="3.40.50.150">
    <property type="entry name" value="Vaccinia Virus protein VP39"/>
    <property type="match status" value="1"/>
</dbReference>
<dbReference type="PRINTS" id="PR02008">
    <property type="entry name" value="RCMTFAMILY"/>
</dbReference>
<feature type="compositionally biased region" description="Basic and acidic residues" evidence="12">
    <location>
        <begin position="705"/>
        <end position="714"/>
    </location>
</feature>
<feature type="active site" description="Nucleophile" evidence="11">
    <location>
        <position position="301"/>
    </location>
</feature>
<keyword evidence="4" id="KW-0820">tRNA-binding</keyword>
<dbReference type="EMBL" id="JAFNEN010000892">
    <property type="protein sequence ID" value="KAG8176339.1"/>
    <property type="molecule type" value="Genomic_DNA"/>
</dbReference>
<proteinExistence type="inferred from homology"/>
<dbReference type="PROSITE" id="PS51686">
    <property type="entry name" value="SAM_MT_RSMB_NOP"/>
    <property type="match status" value="1"/>
</dbReference>
<evidence type="ECO:0000256" key="6">
    <source>
        <dbReference type="ARBA" id="ARBA00022679"/>
    </source>
</evidence>
<evidence type="ECO:0000256" key="10">
    <source>
        <dbReference type="ARBA" id="ARBA00023242"/>
    </source>
</evidence>
<dbReference type="AlphaFoldDB" id="A0AAV6TX13"/>
<protein>
    <recommendedName>
        <fullName evidence="3">tRNA (cytosine(34)-C(5))-methyltransferase</fullName>
        <ecNumber evidence="3">2.1.1.203</ecNumber>
    </recommendedName>
</protein>
<evidence type="ECO:0000256" key="3">
    <source>
        <dbReference type="ARBA" id="ARBA00012629"/>
    </source>
</evidence>
<dbReference type="Pfam" id="PF01189">
    <property type="entry name" value="Methyltr_RsmB-F"/>
    <property type="match status" value="1"/>
</dbReference>
<feature type="binding site" evidence="11">
    <location>
        <position position="222"/>
    </location>
    <ligand>
        <name>S-adenosyl-L-methionine</name>
        <dbReference type="ChEBI" id="CHEBI:59789"/>
    </ligand>
</feature>
<evidence type="ECO:0000256" key="5">
    <source>
        <dbReference type="ARBA" id="ARBA00022603"/>
    </source>
</evidence>
<evidence type="ECO:0000256" key="2">
    <source>
        <dbReference type="ARBA" id="ARBA00007494"/>
    </source>
</evidence>
<dbReference type="GO" id="GO:0005737">
    <property type="term" value="C:cytoplasm"/>
    <property type="evidence" value="ECO:0007669"/>
    <property type="project" value="TreeGrafter"/>
</dbReference>
<evidence type="ECO:0000256" key="12">
    <source>
        <dbReference type="SAM" id="MobiDB-lite"/>
    </source>
</evidence>
<evidence type="ECO:0000313" key="14">
    <source>
        <dbReference type="EMBL" id="KAG8176339.1"/>
    </source>
</evidence>
<feature type="compositionally biased region" description="Acidic residues" evidence="12">
    <location>
        <begin position="651"/>
        <end position="666"/>
    </location>
</feature>
<comment type="similarity">
    <text evidence="2 11">Belongs to the class I-like SAM-binding methyltransferase superfamily. RsmB/NOP family.</text>
</comment>
<feature type="compositionally biased region" description="Basic and acidic residues" evidence="12">
    <location>
        <begin position="639"/>
        <end position="650"/>
    </location>
</feature>
<evidence type="ECO:0000256" key="4">
    <source>
        <dbReference type="ARBA" id="ARBA00022555"/>
    </source>
</evidence>
<dbReference type="PROSITE" id="PS01153">
    <property type="entry name" value="NOL1_NOP2_SUN"/>
    <property type="match status" value="1"/>
</dbReference>
<evidence type="ECO:0000256" key="9">
    <source>
        <dbReference type="ARBA" id="ARBA00022884"/>
    </source>
</evidence>
<keyword evidence="8" id="KW-0819">tRNA processing</keyword>
<evidence type="ECO:0000259" key="13">
    <source>
        <dbReference type="PROSITE" id="PS51686"/>
    </source>
</evidence>
<sequence length="714" mass="81355">MLNRSTSTLEDGDTRRRTAYKDIVKENENFEKYYKIQGIVPPEEWESFMKSLRECLPATFRITGCRGQANALLNIIKGNYFQDLMKMQDDGEGYKPFSLPWYPGDLAWQMKLSRVTIRQSENLRQLHNFLVSETDTGNISRQETVSMLPPLILGVEPHHKVFDMCAAPGSKTAQLIEFLHRDEGKVPEGLIVANDLDNKRCYMLVHQAKRLNSPCLLITNNDAANFPNIKIQEGSKRVNLKFDRILCDVPCSGDGTLRKTQEIWKKWNTAIGNNIHGLQLRILKRGLELLAVGGRIVYSTCSLNPVENEAVVATTLTEAEGALELLDVRSQLPGLKSLHGLTKWKVANKELDVFEKFEDVPEKNLTQCRPNMFPPSEEAAKDMHLDKCIRILPHHQDTGGFFVAVIQKNKKLPWEKANDDVQDITNNSPPLKKRKMWGYKEDPFIFIDSEEQLWSKFSEFYKFKDFPVTQLLSRCKEGKMRNIYFTSDLVKNIITENKDKIKVINTGVRVLCRSENKKTDCKFRLTQEGISTALPFMGDRIVEMDREDLIVLLSNEYPEHKMFSKETQDKMGGIESGCVVICYTGNKGTPDEFGIELCGWKGNTSLRCYVPKVARAHYLRICGVDVSQLEMREKKKFKVKDGNEDGKNSEDDPESPVEDEMPEEKELDSNGSSKQDPESLVADEIEAEMPEVKELDINGSSKQDNPVEKVSVES</sequence>
<dbReference type="InterPro" id="IPR057285">
    <property type="entry name" value="Pre-PUA_NSUN2"/>
</dbReference>
<organism evidence="14 15">
    <name type="scientific">Oedothorax gibbosus</name>
    <dbReference type="NCBI Taxonomy" id="931172"/>
    <lineage>
        <taxon>Eukaryota</taxon>
        <taxon>Metazoa</taxon>
        <taxon>Ecdysozoa</taxon>
        <taxon>Arthropoda</taxon>
        <taxon>Chelicerata</taxon>
        <taxon>Arachnida</taxon>
        <taxon>Araneae</taxon>
        <taxon>Araneomorphae</taxon>
        <taxon>Entelegynae</taxon>
        <taxon>Araneoidea</taxon>
        <taxon>Linyphiidae</taxon>
        <taxon>Erigoninae</taxon>
        <taxon>Oedothorax</taxon>
    </lineage>
</organism>
<dbReference type="GO" id="GO:0000049">
    <property type="term" value="F:tRNA binding"/>
    <property type="evidence" value="ECO:0007669"/>
    <property type="project" value="UniProtKB-KW"/>
</dbReference>
<dbReference type="Pfam" id="PF25378">
    <property type="entry name" value="PUA_NSUN2"/>
    <property type="match status" value="1"/>
</dbReference>
<feature type="binding site" evidence="11">
    <location>
        <position position="195"/>
    </location>
    <ligand>
        <name>S-adenosyl-L-methionine</name>
        <dbReference type="ChEBI" id="CHEBI:59789"/>
    </ligand>
</feature>
<dbReference type="InterPro" id="IPR023267">
    <property type="entry name" value="RCMT"/>
</dbReference>
<evidence type="ECO:0000256" key="8">
    <source>
        <dbReference type="ARBA" id="ARBA00022694"/>
    </source>
</evidence>
<dbReference type="PANTHER" id="PTHR22808">
    <property type="entry name" value="NCL1 YEAST -RELATED NOL1/NOP2/FMU SUN DOMAIN-CONTAINING"/>
    <property type="match status" value="1"/>
</dbReference>
<feature type="region of interest" description="Disordered" evidence="12">
    <location>
        <begin position="637"/>
        <end position="714"/>
    </location>
</feature>
<evidence type="ECO:0000313" key="15">
    <source>
        <dbReference type="Proteomes" id="UP000827092"/>
    </source>
</evidence>
<accession>A0AAV6TX13</accession>
<keyword evidence="5 11" id="KW-0489">Methyltransferase</keyword>
<gene>
    <name evidence="14" type="ORF">JTE90_003301</name>
</gene>
<dbReference type="PANTHER" id="PTHR22808:SF1">
    <property type="entry name" value="RNA CYTOSINE-C(5)-METHYLTRANSFERASE NSUN2-RELATED"/>
    <property type="match status" value="1"/>
</dbReference>
<keyword evidence="9 11" id="KW-0694">RNA-binding</keyword>
<dbReference type="InterPro" id="IPR018314">
    <property type="entry name" value="RsmB/NOL1/NOP2-like_CS"/>
</dbReference>
<dbReference type="EC" id="2.1.1.203" evidence="3"/>
<dbReference type="InterPro" id="IPR023270">
    <property type="entry name" value="RCMT_NCL1"/>
</dbReference>
<evidence type="ECO:0000256" key="1">
    <source>
        <dbReference type="ARBA" id="ARBA00004123"/>
    </source>
</evidence>
<dbReference type="GO" id="GO:0016428">
    <property type="term" value="F:tRNA (cytidine-5-)-methyltransferase activity"/>
    <property type="evidence" value="ECO:0007669"/>
    <property type="project" value="InterPro"/>
</dbReference>
<feature type="binding site" evidence="11">
    <location>
        <position position="248"/>
    </location>
    <ligand>
        <name>S-adenosyl-L-methionine</name>
        <dbReference type="ChEBI" id="CHEBI:59789"/>
    </ligand>
</feature>